<dbReference type="Proteomes" id="UP000287972">
    <property type="component" value="Unassembled WGS sequence"/>
</dbReference>
<dbReference type="AlphaFoldDB" id="A0A428SFL7"/>
<gene>
    <name evidence="2" type="ORF">CEP51_001658</name>
</gene>
<accession>A0A428SFL7</accession>
<evidence type="ECO:0000313" key="2">
    <source>
        <dbReference type="EMBL" id="RSL88566.1"/>
    </source>
</evidence>
<feature type="chain" id="PRO_5019544230" evidence="1">
    <location>
        <begin position="27"/>
        <end position="89"/>
    </location>
</feature>
<reference evidence="2 3" key="1">
    <citation type="submission" date="2017-06" db="EMBL/GenBank/DDBJ databases">
        <title>Comparative genomic analysis of Ambrosia Fusariam Clade fungi.</title>
        <authorList>
            <person name="Stajich J.E."/>
            <person name="Carrillo J."/>
            <person name="Kijimoto T."/>
            <person name="Eskalen A."/>
            <person name="O'Donnell K."/>
            <person name="Kasson M."/>
        </authorList>
    </citation>
    <scope>NUCLEOTIDE SEQUENCE [LARGE SCALE GENOMIC DNA]</scope>
    <source>
        <strain evidence="2 3">NRRL62606</strain>
    </source>
</reference>
<comment type="caution">
    <text evidence="2">The sequence shown here is derived from an EMBL/GenBank/DDBJ whole genome shotgun (WGS) entry which is preliminary data.</text>
</comment>
<dbReference type="EMBL" id="NKCL01000022">
    <property type="protein sequence ID" value="RSL88566.1"/>
    <property type="molecule type" value="Genomic_DNA"/>
</dbReference>
<evidence type="ECO:0000256" key="1">
    <source>
        <dbReference type="SAM" id="SignalP"/>
    </source>
</evidence>
<sequence>MNRLCKIVPFMVLALQALISTRAVQASDDEVIGYAEDGSYSPIRLADNEFHYLLDDEFHWRQRADNGHSYRFQTHASWRPDSPCDLHKL</sequence>
<organism evidence="2 3">
    <name type="scientific">Fusarium floridanum</name>
    <dbReference type="NCBI Taxonomy" id="1325733"/>
    <lineage>
        <taxon>Eukaryota</taxon>
        <taxon>Fungi</taxon>
        <taxon>Dikarya</taxon>
        <taxon>Ascomycota</taxon>
        <taxon>Pezizomycotina</taxon>
        <taxon>Sordariomycetes</taxon>
        <taxon>Hypocreomycetidae</taxon>
        <taxon>Hypocreales</taxon>
        <taxon>Nectriaceae</taxon>
        <taxon>Fusarium</taxon>
        <taxon>Fusarium solani species complex</taxon>
    </lineage>
</organism>
<keyword evidence="1" id="KW-0732">Signal</keyword>
<evidence type="ECO:0000313" key="3">
    <source>
        <dbReference type="Proteomes" id="UP000287972"/>
    </source>
</evidence>
<proteinExistence type="predicted"/>
<protein>
    <submittedName>
        <fullName evidence="2">Uncharacterized protein</fullName>
    </submittedName>
</protein>
<feature type="signal peptide" evidence="1">
    <location>
        <begin position="1"/>
        <end position="26"/>
    </location>
</feature>
<name>A0A428SFL7_9HYPO</name>
<keyword evidence="3" id="KW-1185">Reference proteome</keyword>